<dbReference type="InterPro" id="IPR012348">
    <property type="entry name" value="RNR-like"/>
</dbReference>
<feature type="region of interest" description="Disordered" evidence="7">
    <location>
        <begin position="42"/>
        <end position="74"/>
    </location>
</feature>
<dbReference type="AlphaFoldDB" id="A0A0F9QD29"/>
<dbReference type="InterPro" id="IPR007029">
    <property type="entry name" value="YHS_dom"/>
</dbReference>
<gene>
    <name evidence="9" type="ORF">LCGC14_1110310</name>
</gene>
<dbReference type="FunFam" id="3.30.70.100:FF:000005">
    <property type="entry name" value="Copper-exporting P-type ATPase A"/>
    <property type="match status" value="2"/>
</dbReference>
<dbReference type="PANTHER" id="PTHR43520:SF8">
    <property type="entry name" value="P-TYPE CU(+) TRANSPORTER"/>
    <property type="match status" value="1"/>
</dbReference>
<feature type="compositionally biased region" description="Basic and acidic residues" evidence="7">
    <location>
        <begin position="42"/>
        <end position="63"/>
    </location>
</feature>
<dbReference type="Gene3D" id="3.30.70.100">
    <property type="match status" value="2"/>
</dbReference>
<dbReference type="PROSITE" id="PS50846">
    <property type="entry name" value="HMA_2"/>
    <property type="match status" value="2"/>
</dbReference>
<organism evidence="9">
    <name type="scientific">marine sediment metagenome</name>
    <dbReference type="NCBI Taxonomy" id="412755"/>
    <lineage>
        <taxon>unclassified sequences</taxon>
        <taxon>metagenomes</taxon>
        <taxon>ecological metagenomes</taxon>
    </lineage>
</organism>
<comment type="caution">
    <text evidence="9">The sequence shown here is derived from an EMBL/GenBank/DDBJ whole genome shotgun (WGS) entry which is preliminary data.</text>
</comment>
<dbReference type="GO" id="GO:0005507">
    <property type="term" value="F:copper ion binding"/>
    <property type="evidence" value="ECO:0007669"/>
    <property type="project" value="InterPro"/>
</dbReference>
<evidence type="ECO:0000256" key="6">
    <source>
        <dbReference type="ARBA" id="ARBA00023008"/>
    </source>
</evidence>
<dbReference type="EMBL" id="LAZR01005061">
    <property type="protein sequence ID" value="KKN03183.1"/>
    <property type="molecule type" value="Genomic_DNA"/>
</dbReference>
<evidence type="ECO:0000259" key="8">
    <source>
        <dbReference type="PROSITE" id="PS50846"/>
    </source>
</evidence>
<name>A0A0F9QD29_9ZZZZ</name>
<evidence type="ECO:0000256" key="1">
    <source>
        <dbReference type="ARBA" id="ARBA00004127"/>
    </source>
</evidence>
<accession>A0A0F9QD29</accession>
<sequence length="210" mass="23413">MAKDLVCGMEVKEEEAAGFSLYKNKKYYFCSKNCKEKFDENPEEYLKSEEREKDQVLPEKEVEPEPAQEQEEKSERIDIPIVGMSCASCASTIQRGLADLKGVEKANVNFATSKATVLFQPQLARPEEFISSVRKSGYEVGTVSLELPIQGMDCASCVQKIEKALLQTRGVTKAVVNLATEKAKIEYPPSETGIKEIKRAIESSGHKVHE</sequence>
<reference evidence="9" key="1">
    <citation type="journal article" date="2015" name="Nature">
        <title>Complex archaea that bridge the gap between prokaryotes and eukaryotes.</title>
        <authorList>
            <person name="Spang A."/>
            <person name="Saw J.H."/>
            <person name="Jorgensen S.L."/>
            <person name="Zaremba-Niedzwiedzka K."/>
            <person name="Martijn J."/>
            <person name="Lind A.E."/>
            <person name="van Eijk R."/>
            <person name="Schleper C."/>
            <person name="Guy L."/>
            <person name="Ettema T.J."/>
        </authorList>
    </citation>
    <scope>NUCLEOTIDE SEQUENCE</scope>
</reference>
<dbReference type="SUPFAM" id="SSF55008">
    <property type="entry name" value="HMA, heavy metal-associated domain"/>
    <property type="match status" value="2"/>
</dbReference>
<dbReference type="SUPFAM" id="SSF47240">
    <property type="entry name" value="Ferritin-like"/>
    <property type="match status" value="1"/>
</dbReference>
<dbReference type="Gene3D" id="1.10.620.20">
    <property type="entry name" value="Ribonucleotide Reductase, subunit A"/>
    <property type="match status" value="1"/>
</dbReference>
<dbReference type="InterPro" id="IPR006122">
    <property type="entry name" value="HMA_Cu_ion-bd"/>
</dbReference>
<keyword evidence="6" id="KW-0186">Copper</keyword>
<comment type="subcellular location">
    <subcellularLocation>
        <location evidence="1">Endomembrane system</location>
        <topology evidence="1">Multi-pass membrane protein</topology>
    </subcellularLocation>
</comment>
<evidence type="ECO:0000256" key="7">
    <source>
        <dbReference type="SAM" id="MobiDB-lite"/>
    </source>
</evidence>
<keyword evidence="2" id="KW-0479">Metal-binding</keyword>
<keyword evidence="4" id="KW-0460">Magnesium</keyword>
<dbReference type="InterPro" id="IPR009078">
    <property type="entry name" value="Ferritin-like_SF"/>
</dbReference>
<evidence type="ECO:0000256" key="4">
    <source>
        <dbReference type="ARBA" id="ARBA00022842"/>
    </source>
</evidence>
<dbReference type="GO" id="GO:0016491">
    <property type="term" value="F:oxidoreductase activity"/>
    <property type="evidence" value="ECO:0007669"/>
    <property type="project" value="InterPro"/>
</dbReference>
<dbReference type="InterPro" id="IPR017969">
    <property type="entry name" value="Heavy-metal-associated_CS"/>
</dbReference>
<dbReference type="SMART" id="SM00746">
    <property type="entry name" value="TRASH"/>
    <property type="match status" value="1"/>
</dbReference>
<evidence type="ECO:0000256" key="5">
    <source>
        <dbReference type="ARBA" id="ARBA00022967"/>
    </source>
</evidence>
<dbReference type="GO" id="GO:0055070">
    <property type="term" value="P:copper ion homeostasis"/>
    <property type="evidence" value="ECO:0007669"/>
    <property type="project" value="TreeGrafter"/>
</dbReference>
<dbReference type="Pfam" id="PF04945">
    <property type="entry name" value="YHS"/>
    <property type="match status" value="1"/>
</dbReference>
<keyword evidence="3" id="KW-0406">Ion transport</keyword>
<evidence type="ECO:0000256" key="2">
    <source>
        <dbReference type="ARBA" id="ARBA00022723"/>
    </source>
</evidence>
<keyword evidence="5" id="KW-1278">Translocase</keyword>
<proteinExistence type="predicted"/>
<dbReference type="InterPro" id="IPR011017">
    <property type="entry name" value="TRASH_dom"/>
</dbReference>
<evidence type="ECO:0000256" key="3">
    <source>
        <dbReference type="ARBA" id="ARBA00022796"/>
    </source>
</evidence>
<dbReference type="CDD" id="cd00371">
    <property type="entry name" value="HMA"/>
    <property type="match status" value="2"/>
</dbReference>
<dbReference type="InterPro" id="IPR036163">
    <property type="entry name" value="HMA_dom_sf"/>
</dbReference>
<feature type="domain" description="HMA" evidence="8">
    <location>
        <begin position="143"/>
        <end position="209"/>
    </location>
</feature>
<keyword evidence="3" id="KW-0187">Copper transport</keyword>
<dbReference type="Pfam" id="PF00403">
    <property type="entry name" value="HMA"/>
    <property type="match status" value="2"/>
</dbReference>
<dbReference type="PANTHER" id="PTHR43520">
    <property type="entry name" value="ATP7, ISOFORM B"/>
    <property type="match status" value="1"/>
</dbReference>
<evidence type="ECO:0000313" key="9">
    <source>
        <dbReference type="EMBL" id="KKN03183.1"/>
    </source>
</evidence>
<feature type="non-terminal residue" evidence="9">
    <location>
        <position position="210"/>
    </location>
</feature>
<dbReference type="PROSITE" id="PS01047">
    <property type="entry name" value="HMA_1"/>
    <property type="match status" value="2"/>
</dbReference>
<dbReference type="InterPro" id="IPR006121">
    <property type="entry name" value="HMA_dom"/>
</dbReference>
<feature type="domain" description="HMA" evidence="8">
    <location>
        <begin position="75"/>
        <end position="141"/>
    </location>
</feature>
<dbReference type="NCBIfam" id="TIGR00003">
    <property type="entry name" value="copper ion binding protein"/>
    <property type="match status" value="1"/>
</dbReference>
<dbReference type="GO" id="GO:0016020">
    <property type="term" value="C:membrane"/>
    <property type="evidence" value="ECO:0007669"/>
    <property type="project" value="TreeGrafter"/>
</dbReference>
<protein>
    <recommendedName>
        <fullName evidence="8">HMA domain-containing protein</fullName>
    </recommendedName>
</protein>
<dbReference type="GO" id="GO:0043682">
    <property type="term" value="F:P-type divalent copper transporter activity"/>
    <property type="evidence" value="ECO:0007669"/>
    <property type="project" value="TreeGrafter"/>
</dbReference>
<keyword evidence="3" id="KW-0813">Transport</keyword>